<dbReference type="Proteomes" id="UP001297370">
    <property type="component" value="Unassembled WGS sequence"/>
</dbReference>
<evidence type="ECO:0000313" key="24">
    <source>
        <dbReference type="Proteomes" id="UP000234849"/>
    </source>
</evidence>
<dbReference type="SUPFAM" id="SSF53850">
    <property type="entry name" value="Periplasmic binding protein-like II"/>
    <property type="match status" value="1"/>
</dbReference>
<dbReference type="Proteomes" id="UP001296580">
    <property type="component" value="Unassembled WGS sequence"/>
</dbReference>
<dbReference type="Proteomes" id="UP000286137">
    <property type="component" value="Unassembled WGS sequence"/>
</dbReference>
<dbReference type="Gene3D" id="3.40.190.10">
    <property type="entry name" value="Periplasmic binding protein-like II"/>
    <property type="match status" value="2"/>
</dbReference>
<dbReference type="EMBL" id="QRQE01000046">
    <property type="protein sequence ID" value="RHM71577.1"/>
    <property type="molecule type" value="Genomic_DNA"/>
</dbReference>
<evidence type="ECO:0000313" key="5">
    <source>
        <dbReference type="EMBL" id="MCZ0689765.1"/>
    </source>
</evidence>
<dbReference type="PROSITE" id="PS51257">
    <property type="entry name" value="PROKAR_LIPOPROTEIN"/>
    <property type="match status" value="1"/>
</dbReference>
<reference evidence="2" key="5">
    <citation type="submission" date="2021-10" db="EMBL/GenBank/DDBJ databases">
        <title>Collection of gut derived symbiotic bacterial strains cultured from healthy donors.</title>
        <authorList>
            <person name="Lin H."/>
            <person name="Littmann E."/>
            <person name="Claire K."/>
            <person name="Pamer E."/>
        </authorList>
    </citation>
    <scope>NUCLEOTIDE SEQUENCE</scope>
    <source>
        <strain evidence="3">MSK.23.18</strain>
        <strain evidence="2">MSK.23.4</strain>
    </source>
</reference>
<evidence type="ECO:0000313" key="31">
    <source>
        <dbReference type="Proteomes" id="UP000285697"/>
    </source>
</evidence>
<evidence type="ECO:0000313" key="19">
    <source>
        <dbReference type="EMBL" id="RHD06801.1"/>
    </source>
</evidence>
<reference evidence="23 24" key="1">
    <citation type="journal article" date="2017" name="Genome Med.">
        <title>A novel Ruminococcus gnavus clade enriched in inflammatory bowel disease patients.</title>
        <authorList>
            <person name="Hall A.B."/>
            <person name="Yassour M."/>
            <person name="Sauk J."/>
            <person name="Garner A."/>
            <person name="Jiang X."/>
            <person name="Arthur T."/>
            <person name="Lagoudas G.K."/>
            <person name="Vatanen T."/>
            <person name="Fornelos N."/>
            <person name="Wilson R."/>
            <person name="Bertha M."/>
            <person name="Cohen M."/>
            <person name="Garber J."/>
            <person name="Khalili H."/>
            <person name="Gevers D."/>
            <person name="Ananthakrishnan A.N."/>
            <person name="Kugathasan S."/>
            <person name="Lander E.S."/>
            <person name="Blainey P."/>
            <person name="Vlamakis H."/>
            <person name="Xavier R.J."/>
            <person name="Huttenhower C."/>
        </authorList>
    </citation>
    <scope>NUCLEOTIDE SEQUENCE [LARGE SCALE GENOMIC DNA]</scope>
    <source>
        <strain evidence="13 24">RJX1118</strain>
        <strain evidence="14 25">RJX1124</strain>
        <strain evidence="15 26">RJX1125</strain>
        <strain evidence="16 23">RJX1128</strain>
    </source>
</reference>
<dbReference type="Proteomes" id="UP000235093">
    <property type="component" value="Unassembled WGS sequence"/>
</dbReference>
<evidence type="ECO:0000313" key="4">
    <source>
        <dbReference type="EMBL" id="MCZ0668368.1"/>
    </source>
</evidence>
<dbReference type="Proteomes" id="UP001211731">
    <property type="component" value="Unassembled WGS sequence"/>
</dbReference>
<dbReference type="Proteomes" id="UP001212160">
    <property type="component" value="Unassembled WGS sequence"/>
</dbReference>
<evidence type="ECO:0000313" key="2">
    <source>
        <dbReference type="EMBL" id="MCB5492588.1"/>
    </source>
</evidence>
<accession>A0A2N5P9C2</accession>
<name>A0A2N5P9C2_MEDGN</name>
<protein>
    <submittedName>
        <fullName evidence="2 14">ABC transporter substrate-binding protein</fullName>
    </submittedName>
</protein>
<dbReference type="Proteomes" id="UP000234849">
    <property type="component" value="Unassembled WGS sequence"/>
</dbReference>
<dbReference type="EMBL" id="QRTJ01000024">
    <property type="protein sequence ID" value="RGQ65606.1"/>
    <property type="molecule type" value="Genomic_DNA"/>
</dbReference>
<evidence type="ECO:0000313" key="7">
    <source>
        <dbReference type="EMBL" id="MDB8686725.1"/>
    </source>
</evidence>
<evidence type="ECO:0000313" key="18">
    <source>
        <dbReference type="EMBL" id="RGT36541.1"/>
    </source>
</evidence>
<evidence type="ECO:0000313" key="12">
    <source>
        <dbReference type="EMBL" id="NSI66232.1"/>
    </source>
</evidence>
<dbReference type="EMBL" id="JAQMLA010000020">
    <property type="protein sequence ID" value="MDB8686725.1"/>
    <property type="molecule type" value="Genomic_DNA"/>
</dbReference>
<feature type="chain" id="PRO_5014562988" evidence="1">
    <location>
        <begin position="24"/>
        <end position="441"/>
    </location>
</feature>
<comment type="caution">
    <text evidence="14">The sequence shown here is derived from an EMBL/GenBank/DDBJ whole genome shotgun (WGS) entry which is preliminary data.</text>
</comment>
<dbReference type="Proteomes" id="UP001076974">
    <property type="component" value="Unassembled WGS sequence"/>
</dbReference>
<dbReference type="InterPro" id="IPR006059">
    <property type="entry name" value="SBP"/>
</dbReference>
<dbReference type="Proteomes" id="UP001296581">
    <property type="component" value="Unassembled WGS sequence"/>
</dbReference>
<evidence type="ECO:0000256" key="1">
    <source>
        <dbReference type="SAM" id="SignalP"/>
    </source>
</evidence>
<reference evidence="6" key="8">
    <citation type="submission" date="2022-12" db="EMBL/GenBank/DDBJ databases">
        <title>Genome of R. gnavus strain RSHDN_123.</title>
        <authorList>
            <person name="Abdugheni R."/>
        </authorList>
    </citation>
    <scope>NUCLEOTIDE SEQUENCE</scope>
    <source>
        <strain evidence="6">RSHDN_123</strain>
    </source>
</reference>
<dbReference type="EMBL" id="NIHS01000019">
    <property type="protein sequence ID" value="PLT71753.1"/>
    <property type="molecule type" value="Genomic_DNA"/>
</dbReference>
<dbReference type="EMBL" id="NIHT01000011">
    <property type="protein sequence ID" value="PLT75436.1"/>
    <property type="molecule type" value="Genomic_DNA"/>
</dbReference>
<evidence type="ECO:0000313" key="28">
    <source>
        <dbReference type="Proteomes" id="UP000283992"/>
    </source>
</evidence>
<dbReference type="Proteomes" id="UP001297422">
    <property type="component" value="Unassembled WGS sequence"/>
</dbReference>
<evidence type="ECO:0000313" key="14">
    <source>
        <dbReference type="EMBL" id="PLT71753.1"/>
    </source>
</evidence>
<dbReference type="EMBL" id="QSIR01000010">
    <property type="protein sequence ID" value="RHD06801.1"/>
    <property type="molecule type" value="Genomic_DNA"/>
</dbReference>
<evidence type="ECO:0000313" key="29">
    <source>
        <dbReference type="Proteomes" id="UP000284472"/>
    </source>
</evidence>
<evidence type="ECO:0000313" key="10">
    <source>
        <dbReference type="EMBL" id="NSI18373.1"/>
    </source>
</evidence>
<dbReference type="EMBL" id="JAAIRM010000003">
    <property type="protein sequence ID" value="NSI18373.1"/>
    <property type="molecule type" value="Genomic_DNA"/>
</dbReference>
<dbReference type="EMBL" id="QRIA01000006">
    <property type="protein sequence ID" value="RHG20488.1"/>
    <property type="molecule type" value="Genomic_DNA"/>
</dbReference>
<dbReference type="EMBL" id="QRWQ01000017">
    <property type="protein sequence ID" value="RGT36541.1"/>
    <property type="molecule type" value="Genomic_DNA"/>
</dbReference>
<gene>
    <name evidence="13" type="ORF">CDL18_07985</name>
    <name evidence="16" type="ORF">CDL20_12890</name>
    <name evidence="15" type="ORF">CDL23_08575</name>
    <name evidence="14" type="ORF">CDL26_10835</name>
    <name evidence="21" type="ORF">DW142_13470</name>
    <name evidence="20" type="ORF">DW270_05955</name>
    <name evidence="19" type="ORF">DW812_08525</name>
    <name evidence="18" type="ORF">DWX36_14025</name>
    <name evidence="17" type="ORF">DWY88_11555</name>
    <name evidence="22" type="ORF">DWZ50_15300</name>
    <name evidence="10" type="ORF">G4958_03155</name>
    <name evidence="12" type="ORF">G4981_13250</name>
    <name evidence="11" type="ORF">G4993_11545</name>
    <name evidence="3" type="ORF">LIQ08_03590</name>
    <name evidence="2" type="ORF">LIQ10_02370</name>
    <name evidence="9" type="ORF">O4N78_02420</name>
    <name evidence="6" type="ORF">O8D18_07165</name>
    <name evidence="5" type="ORF">OZZ16_07510</name>
    <name evidence="4" type="ORF">OZZ17_12580</name>
    <name evidence="8" type="ORF">PNU63_01100</name>
    <name evidence="7" type="ORF">PNW85_08555</name>
</gene>
<dbReference type="RefSeq" id="WP_004844765.1">
    <property type="nucleotide sequence ID" value="NZ_AP031446.1"/>
</dbReference>
<evidence type="ECO:0000313" key="15">
    <source>
        <dbReference type="EMBL" id="PLT75436.1"/>
    </source>
</evidence>
<dbReference type="PANTHER" id="PTHR43649">
    <property type="entry name" value="ARABINOSE-BINDING PROTEIN-RELATED"/>
    <property type="match status" value="1"/>
</dbReference>
<organism evidence="14 25">
    <name type="scientific">Mediterraneibacter gnavus</name>
    <name type="common">Ruminococcus gnavus</name>
    <dbReference type="NCBI Taxonomy" id="33038"/>
    <lineage>
        <taxon>Bacteria</taxon>
        <taxon>Bacillati</taxon>
        <taxon>Bacillota</taxon>
        <taxon>Clostridia</taxon>
        <taxon>Lachnospirales</taxon>
        <taxon>Lachnospiraceae</taxon>
        <taxon>Mediterraneibacter</taxon>
    </lineage>
</organism>
<dbReference type="EMBL" id="JAPRBD010000006">
    <property type="protein sequence ID" value="MCZ0689765.1"/>
    <property type="molecule type" value="Genomic_DNA"/>
</dbReference>
<dbReference type="Proteomes" id="UP000283834">
    <property type="component" value="Unassembled WGS sequence"/>
</dbReference>
<evidence type="ECO:0000313" key="25">
    <source>
        <dbReference type="Proteomes" id="UP000234891"/>
    </source>
</evidence>
<dbReference type="EMBL" id="JAJBOM010000003">
    <property type="protein sequence ID" value="MCB5618246.1"/>
    <property type="molecule type" value="Genomic_DNA"/>
</dbReference>
<evidence type="ECO:0000313" key="30">
    <source>
        <dbReference type="Proteomes" id="UP000285610"/>
    </source>
</evidence>
<dbReference type="Proteomes" id="UP001296643">
    <property type="component" value="Unassembled WGS sequence"/>
</dbReference>
<dbReference type="AlphaFoldDB" id="A0A2N5P9C2"/>
<evidence type="ECO:0000313" key="27">
    <source>
        <dbReference type="Proteomes" id="UP000283834"/>
    </source>
</evidence>
<dbReference type="EMBL" id="JAJBNC010000003">
    <property type="protein sequence ID" value="MCB5492588.1"/>
    <property type="molecule type" value="Genomic_DNA"/>
</dbReference>
<evidence type="ECO:0000313" key="13">
    <source>
        <dbReference type="EMBL" id="PLT55232.1"/>
    </source>
</evidence>
<dbReference type="EMBL" id="JAQMLR010000001">
    <property type="protein sequence ID" value="MDB8737401.1"/>
    <property type="molecule type" value="Genomic_DNA"/>
</dbReference>
<proteinExistence type="predicted"/>
<dbReference type="Proteomes" id="UP001149331">
    <property type="component" value="Unassembled WGS sequence"/>
</dbReference>
<evidence type="ECO:0000313" key="23">
    <source>
        <dbReference type="Proteomes" id="UP000234840"/>
    </source>
</evidence>
<dbReference type="EMBL" id="JAAIRY010000028">
    <property type="protein sequence ID" value="NSI66232.1"/>
    <property type="molecule type" value="Genomic_DNA"/>
</dbReference>
<dbReference type="Proteomes" id="UP000283992">
    <property type="component" value="Unassembled WGS sequence"/>
</dbReference>
<reference evidence="10" key="4">
    <citation type="submission" date="2020-02" db="EMBL/GenBank/DDBJ databases">
        <authorList>
            <person name="Littmann E."/>
            <person name="Sorbara M."/>
        </authorList>
    </citation>
    <scope>NUCLEOTIDE SEQUENCE</scope>
    <source>
        <strain evidence="12">MSK.11.9</strain>
        <strain evidence="11">MSK.15.32</strain>
        <strain evidence="10">MSK.22.53</strain>
    </source>
</reference>
<dbReference type="EMBL" id="NIHM01000009">
    <property type="protein sequence ID" value="PLT55232.1"/>
    <property type="molecule type" value="Genomic_DNA"/>
</dbReference>
<dbReference type="Proteomes" id="UP000285697">
    <property type="component" value="Unassembled WGS sequence"/>
</dbReference>
<dbReference type="Proteomes" id="UP000284472">
    <property type="component" value="Unassembled WGS sequence"/>
</dbReference>
<reference evidence="9" key="7">
    <citation type="submission" date="2022-12" db="EMBL/GenBank/DDBJ databases">
        <title>Genome of R. gnavus strain RSHDN_120.</title>
        <authorList>
            <person name="Abdugheni R."/>
        </authorList>
    </citation>
    <scope>NUCLEOTIDE SEQUENCE</scope>
    <source>
        <strain evidence="9">RSHDN_120</strain>
    </source>
</reference>
<evidence type="ECO:0000313" key="9">
    <source>
        <dbReference type="EMBL" id="MDE1202439.1"/>
    </source>
</evidence>
<dbReference type="Proteomes" id="UP001148455">
    <property type="component" value="Unassembled WGS sequence"/>
</dbReference>
<reference evidence="4" key="6">
    <citation type="submission" date="2022-11" db="EMBL/GenBank/DDBJ databases">
        <title>Temperate bacteriophages infecting mucin-degrading bacterium Ruminococcus gnavus from the human gut.</title>
        <authorList>
            <person name="Buttimer C."/>
        </authorList>
    </citation>
    <scope>NUCLEOTIDE SEQUENCE</scope>
    <source>
        <strain evidence="4">CCUG 49994</strain>
        <strain evidence="5">CCUG 52279</strain>
    </source>
</reference>
<evidence type="ECO:0000313" key="21">
    <source>
        <dbReference type="EMBL" id="RHJ09257.1"/>
    </source>
</evidence>
<dbReference type="Proteomes" id="UP001079535">
    <property type="component" value="Unassembled WGS sequence"/>
</dbReference>
<evidence type="ECO:0000313" key="32">
    <source>
        <dbReference type="Proteomes" id="UP000286137"/>
    </source>
</evidence>
<reference evidence="7" key="9">
    <citation type="submission" date="2023-01" db="EMBL/GenBank/DDBJ databases">
        <title>Human gut microbiome strain richness.</title>
        <authorList>
            <person name="Chen-Liaw A."/>
        </authorList>
    </citation>
    <scope>NUCLEOTIDE SEQUENCE</scope>
    <source>
        <strain evidence="8">1001217st1_A9_1001217B_191108</strain>
        <strain evidence="7">RTP21484st1_H11_RTP21484_190118</strain>
    </source>
</reference>
<evidence type="ECO:0000313" key="20">
    <source>
        <dbReference type="EMBL" id="RHG20488.1"/>
    </source>
</evidence>
<evidence type="ECO:0000313" key="22">
    <source>
        <dbReference type="EMBL" id="RHM71577.1"/>
    </source>
</evidence>
<evidence type="ECO:0000313" key="8">
    <source>
        <dbReference type="EMBL" id="MDB8737401.1"/>
    </source>
</evidence>
<dbReference type="Proteomes" id="UP000234891">
    <property type="component" value="Unassembled WGS sequence"/>
</dbReference>
<evidence type="ECO:0000313" key="17">
    <source>
        <dbReference type="EMBL" id="RGQ65606.1"/>
    </source>
</evidence>
<keyword evidence="1" id="KW-0732">Signal</keyword>
<sequence length="441" mass="47484">MKKKRIISLILATTMAATVVVSGCGKSGDSEKTDDGKKKTEASDDKVLEFYHGYYQDASEWAPAQVMRDIYDEFAKEHADGEVEFKAIPTEDIDSVVENKVAGGSYPDMVDLAGRSVSLAAISQDLLLDMKPYIDEEGIKDNVGINYTQNDVDGKIYTVHDQLLTLGYWYNDKVLKDAGATTPDTWKNWSDFEGAMEKVRSAGGDVYAYGAGQGSTRCFNAILGMSENGRKIVGEPLTEEAIESKEFEEAFKQVANMDQKNGSSNASSNADDGANDWAADFNKGQSAVFFNGVWAAGGFEDTTNFKPAIFPGSVSLSSASGGITAANDMSDAEKELALEFVKYMTSDEVQTKIFKEVGANPCTTTLDLNALAEGSDEKTKLLAEACSQANDAEYVIATIDSTWGTDIANAIGNKLIESTVSGTDVNAKFEELKSELIGLIG</sequence>
<reference evidence="10" key="3">
    <citation type="journal article" date="2020" name="Cell Host Microbe">
        <title>Functional and Genomic Variation between Human-Derived Isolates of Lachnospiraceae Reveals Inter- and Intra-Species Diversity.</title>
        <authorList>
            <person name="Sorbara M.T."/>
            <person name="Littmann E.R."/>
            <person name="Fontana E."/>
            <person name="Moody T.U."/>
            <person name="Kohout C.E."/>
            <person name="Gjonbalaj M."/>
            <person name="Eaton V."/>
            <person name="Seok R."/>
            <person name="Leiner I.M."/>
            <person name="Pamer E.G."/>
        </authorList>
    </citation>
    <scope>NUCLEOTIDE SEQUENCE</scope>
    <source>
        <strain evidence="12">MSK.11.9</strain>
        <strain evidence="11">MSK.15.32</strain>
        <strain evidence="10">MSK.22.53</strain>
    </source>
</reference>
<dbReference type="Pfam" id="PF13416">
    <property type="entry name" value="SBP_bac_8"/>
    <property type="match status" value="1"/>
</dbReference>
<dbReference type="InterPro" id="IPR050490">
    <property type="entry name" value="Bact_solute-bd_prot1"/>
</dbReference>
<dbReference type="EMBL" id="JAAIRV010000023">
    <property type="protein sequence ID" value="NSI59026.1"/>
    <property type="molecule type" value="Genomic_DNA"/>
</dbReference>
<dbReference type="GeneID" id="57432822"/>
<dbReference type="EMBL" id="QRLN01000023">
    <property type="protein sequence ID" value="RHJ09257.1"/>
    <property type="molecule type" value="Genomic_DNA"/>
</dbReference>
<dbReference type="EMBL" id="JAPRAY010000016">
    <property type="protein sequence ID" value="MCZ0668368.1"/>
    <property type="molecule type" value="Genomic_DNA"/>
</dbReference>
<dbReference type="Proteomes" id="UP000234840">
    <property type="component" value="Unassembled WGS sequence"/>
</dbReference>
<dbReference type="EMBL" id="NIHW01000038">
    <property type="protein sequence ID" value="PLT83984.1"/>
    <property type="molecule type" value="Genomic_DNA"/>
</dbReference>
<dbReference type="EMBL" id="JAPZED010000005">
    <property type="protein sequence ID" value="MCZ7693818.1"/>
    <property type="molecule type" value="Genomic_DNA"/>
</dbReference>
<evidence type="ECO:0000313" key="3">
    <source>
        <dbReference type="EMBL" id="MCB5618246.1"/>
    </source>
</evidence>
<evidence type="ECO:0000313" key="11">
    <source>
        <dbReference type="EMBL" id="NSI59026.1"/>
    </source>
</evidence>
<evidence type="ECO:0000313" key="6">
    <source>
        <dbReference type="EMBL" id="MCZ7693818.1"/>
    </source>
</evidence>
<dbReference type="Proteomes" id="UP000285610">
    <property type="component" value="Unassembled WGS sequence"/>
</dbReference>
<reference evidence="27 28" key="2">
    <citation type="submission" date="2018-08" db="EMBL/GenBank/DDBJ databases">
        <title>A genome reference for cultivated species of the human gut microbiota.</title>
        <authorList>
            <person name="Zou Y."/>
            <person name="Xue W."/>
            <person name="Luo G."/>
        </authorList>
    </citation>
    <scope>NUCLEOTIDE SEQUENCE [LARGE SCALE GENOMIC DNA]</scope>
    <source>
        <strain evidence="18 27">AF19-16AC</strain>
        <strain evidence="17 32">AF27-4BH</strain>
        <strain evidence="22 30">AF33-12</strain>
        <strain evidence="21 28">AM12-54</strain>
        <strain evidence="20 31">AM22-7AC</strain>
        <strain evidence="19 29">AM32-6</strain>
    </source>
</reference>
<evidence type="ECO:0000313" key="26">
    <source>
        <dbReference type="Proteomes" id="UP000235093"/>
    </source>
</evidence>
<dbReference type="STRING" id="33038.GCA_900067245_03353"/>
<dbReference type="EMBL" id="JAPZEG010000002">
    <property type="protein sequence ID" value="MDE1202439.1"/>
    <property type="molecule type" value="Genomic_DNA"/>
</dbReference>
<evidence type="ECO:0000313" key="16">
    <source>
        <dbReference type="EMBL" id="PLT83984.1"/>
    </source>
</evidence>
<feature type="signal peptide" evidence="1">
    <location>
        <begin position="1"/>
        <end position="23"/>
    </location>
</feature>